<sequence length="190" mass="22552">MIYSFPIWREELKRMRAELISSWGILECLKALENPDEGWRASSARHKLQFNANQQFMKAFFLSAFSMRKMDEAANHPWPAGKTLERKHDRQLDKRLKDFNFDTYVGKEETLKNGSKEFSIEDDQSKDGREITNLSIHSAALRFFDQPFDEAGFWIQSDRVPEKQDKTKFVFVEFEQYCEMLDCFIQEPQE</sequence>
<accession>A0A347UCY7</accession>
<dbReference type="EMBL" id="CP032125">
    <property type="protein sequence ID" value="AXX96715.1"/>
    <property type="molecule type" value="Genomic_DNA"/>
</dbReference>
<dbReference type="Proteomes" id="UP000261704">
    <property type="component" value="Chromosome"/>
</dbReference>
<keyword evidence="2" id="KW-1185">Reference proteome</keyword>
<dbReference type="KEGG" id="pamo:BAR1_01435"/>
<name>A0A347UCY7_9RHOB</name>
<evidence type="ECO:0000313" key="2">
    <source>
        <dbReference type="Proteomes" id="UP000261704"/>
    </source>
</evidence>
<evidence type="ECO:0000313" key="1">
    <source>
        <dbReference type="EMBL" id="AXX96715.1"/>
    </source>
</evidence>
<dbReference type="AlphaFoldDB" id="A0A347UCY7"/>
<protein>
    <submittedName>
        <fullName evidence="1">Uncharacterized protein</fullName>
    </submittedName>
</protein>
<proteinExistence type="predicted"/>
<gene>
    <name evidence="1" type="ORF">BAR1_01435</name>
</gene>
<reference evidence="1 2" key="1">
    <citation type="submission" date="2018-09" db="EMBL/GenBank/DDBJ databases">
        <title>Profundibacter amoris BAR1 gen. nov., sp. nov., a new member of the Roseobacter clade isolated at Lokis Castle Vent Field on the Arctic Mid-Oceanic Ridge.</title>
        <authorList>
            <person name="Le Moine Bauer S."/>
            <person name="Sjoeberg A.G."/>
            <person name="L'Haridon S."/>
            <person name="Stokke R."/>
            <person name="Roalkvam I."/>
            <person name="Steen I.H."/>
            <person name="Dahle H."/>
        </authorList>
    </citation>
    <scope>NUCLEOTIDE SEQUENCE [LARGE SCALE GENOMIC DNA]</scope>
    <source>
        <strain evidence="1 2">BAR1</strain>
    </source>
</reference>
<organism evidence="1 2">
    <name type="scientific">Profundibacter amoris</name>
    <dbReference type="NCBI Taxonomy" id="2171755"/>
    <lineage>
        <taxon>Bacteria</taxon>
        <taxon>Pseudomonadati</taxon>
        <taxon>Pseudomonadota</taxon>
        <taxon>Alphaproteobacteria</taxon>
        <taxon>Rhodobacterales</taxon>
        <taxon>Paracoccaceae</taxon>
        <taxon>Profundibacter</taxon>
    </lineage>
</organism>